<protein>
    <recommendedName>
        <fullName evidence="4">Lipoprotein</fullName>
    </recommendedName>
</protein>
<feature type="signal peptide" evidence="1">
    <location>
        <begin position="1"/>
        <end position="19"/>
    </location>
</feature>
<sequence>MKLNGLFKVSAIAATLSLAACGGDINISEGDIIDNSVVNNDNSNNGGGVVTPPDDTKPGSVDTFLSGQVSTALGQTVEVRELSGRLIADDTNNGVITLTNDTVWALTGPVFVGNDNADSVTLEVEPGTIVFGSRGADYLVVSRGSSIEAIGNASSPVIFTSYNDVIGDEVAAGQWGGMIILGNAPTTKCPQDGTECSLQVEGAETGAVFGGTEVTDDSGTLNYVVVKYAGFEIAPDNELNGITFGGVGSGTTIDYLQVHANADDGIEFFGGSVNAKHVVLTSIQDDSVDWDNGYNGKLQYVYVEHAADGSDANRGIEGDGDGGDGTAFSQPKVANMTIVGNSFDTADADSEGVLLRDQTGANIINMLITGPAGMGECLEMDNDDTVQGNLSNGNITISNSVIACDTPFQFADTDVDLNDWFTTDQTGNDLIAFADRANLGLNSDGTLTAESALRTSGGNPAGLDAFFDTNTFVGAIGDTDWRQGWAFGFGGGEVGVVETASGCPAGTTTIAAVDGTTNTCQLSGRITSNLTLTAGNHYALSEAVFVGGDNTDSATLTVEPGVVVYGSSGADYLVVSRGSKIEANGTASSPITFTSREHVANGVTAGLANGAAGQWGGMVILGNGTSTKCPTDGTPCALQVEGVQEGAVFGGTNDDDNSGTLRYVRVMHGGFEVAPDNELNGITFGAVGSGTTVEYLQVHKNADDGVEFFGGAVNAKYVVLTGIQDDSVDWDNGFSGKMQFVLVKHADDDSDANRGIEGDGDGGEGMPFSNPTVANMTIIGNNFDTADADSEGVLLRDQTNAQLYNFVVTGPAGMGECFEADLSDGDTTLEENMDGTSATQLVFQSSVLACDENINNSGTFDQEAWFLGQTGNSTAANQAAVLSGIFTIDATTPTDVTTLDSFFTSVDFIGAVKDAENDWTANWTVGL</sequence>
<dbReference type="PANTHER" id="PTHR41339:SF1">
    <property type="entry name" value="SECRETED PROTEIN"/>
    <property type="match status" value="1"/>
</dbReference>
<dbReference type="AlphaFoldDB" id="A0AAW8R1V0"/>
<name>A0AAW8R1V0_9ALTE</name>
<feature type="chain" id="PRO_5043790718" description="Lipoprotein" evidence="1">
    <location>
        <begin position="20"/>
        <end position="927"/>
    </location>
</feature>
<comment type="caution">
    <text evidence="2">The sequence shown here is derived from an EMBL/GenBank/DDBJ whole genome shotgun (WGS) entry which is preliminary data.</text>
</comment>
<keyword evidence="3" id="KW-1185">Reference proteome</keyword>
<accession>A0AAW8R1V0</accession>
<dbReference type="InterPro" id="IPR006626">
    <property type="entry name" value="PbH1"/>
</dbReference>
<organism evidence="2 3">
    <name type="scientific">Brumicola blandensis</name>
    <dbReference type="NCBI Taxonomy" id="3075611"/>
    <lineage>
        <taxon>Bacteria</taxon>
        <taxon>Pseudomonadati</taxon>
        <taxon>Pseudomonadota</taxon>
        <taxon>Gammaproteobacteria</taxon>
        <taxon>Alteromonadales</taxon>
        <taxon>Alteromonadaceae</taxon>
        <taxon>Brumicola</taxon>
    </lineage>
</organism>
<evidence type="ECO:0000256" key="1">
    <source>
        <dbReference type="SAM" id="SignalP"/>
    </source>
</evidence>
<dbReference type="SMART" id="SM00710">
    <property type="entry name" value="PbH1"/>
    <property type="match status" value="4"/>
</dbReference>
<dbReference type="RefSeq" id="WP_311361913.1">
    <property type="nucleotide sequence ID" value="NZ_JAVRIE010000004.1"/>
</dbReference>
<reference evidence="2 3" key="1">
    <citation type="submission" date="2023-09" db="EMBL/GenBank/DDBJ databases">
        <authorList>
            <person name="Rey-Velasco X."/>
        </authorList>
    </citation>
    <scope>NUCLEOTIDE SEQUENCE [LARGE SCALE GENOMIC DNA]</scope>
    <source>
        <strain evidence="2 3">W409</strain>
    </source>
</reference>
<dbReference type="PANTHER" id="PTHR41339">
    <property type="entry name" value="LIPL48"/>
    <property type="match status" value="1"/>
</dbReference>
<dbReference type="Proteomes" id="UP001249020">
    <property type="component" value="Unassembled WGS sequence"/>
</dbReference>
<evidence type="ECO:0000313" key="2">
    <source>
        <dbReference type="EMBL" id="MDT0583142.1"/>
    </source>
</evidence>
<proteinExistence type="predicted"/>
<dbReference type="PROSITE" id="PS51257">
    <property type="entry name" value="PROKAR_LIPOPROTEIN"/>
    <property type="match status" value="1"/>
</dbReference>
<gene>
    <name evidence="2" type="ORF">RM544_11380</name>
</gene>
<keyword evidence="1" id="KW-0732">Signal</keyword>
<evidence type="ECO:0008006" key="4">
    <source>
        <dbReference type="Google" id="ProtNLM"/>
    </source>
</evidence>
<dbReference type="EMBL" id="JAVRIE010000004">
    <property type="protein sequence ID" value="MDT0583142.1"/>
    <property type="molecule type" value="Genomic_DNA"/>
</dbReference>
<evidence type="ECO:0000313" key="3">
    <source>
        <dbReference type="Proteomes" id="UP001249020"/>
    </source>
</evidence>